<gene>
    <name evidence="2" type="ORF">LIER_06010</name>
</gene>
<dbReference type="PANTHER" id="PTHR35726">
    <property type="entry name" value="GLUTAMIC ACID-RICH PROTEIN-LIKE"/>
    <property type="match status" value="1"/>
</dbReference>
<protein>
    <submittedName>
        <fullName evidence="2">Uncharacterized protein</fullName>
    </submittedName>
</protein>
<comment type="caution">
    <text evidence="2">The sequence shown here is derived from an EMBL/GenBank/DDBJ whole genome shotgun (WGS) entry which is preliminary data.</text>
</comment>
<name>A0AAV3P5B0_LITER</name>
<dbReference type="Proteomes" id="UP001454036">
    <property type="component" value="Unassembled WGS sequence"/>
</dbReference>
<evidence type="ECO:0000313" key="2">
    <source>
        <dbReference type="EMBL" id="GAA0145941.1"/>
    </source>
</evidence>
<feature type="compositionally biased region" description="Basic and acidic residues" evidence="1">
    <location>
        <begin position="114"/>
        <end position="125"/>
    </location>
</feature>
<reference evidence="2 3" key="1">
    <citation type="submission" date="2024-01" db="EMBL/GenBank/DDBJ databases">
        <title>The complete chloroplast genome sequence of Lithospermum erythrorhizon: insights into the phylogenetic relationship among Boraginaceae species and the maternal lineages of purple gromwells.</title>
        <authorList>
            <person name="Okada T."/>
            <person name="Watanabe K."/>
        </authorList>
    </citation>
    <scope>NUCLEOTIDE SEQUENCE [LARGE SCALE GENOMIC DNA]</scope>
</reference>
<accession>A0AAV3P5B0</accession>
<feature type="region of interest" description="Disordered" evidence="1">
    <location>
        <begin position="111"/>
        <end position="130"/>
    </location>
</feature>
<evidence type="ECO:0000256" key="1">
    <source>
        <dbReference type="SAM" id="MobiDB-lite"/>
    </source>
</evidence>
<proteinExistence type="predicted"/>
<sequence length="152" mass="17533">MNNDTMKFFDLSSYMLFEDTGDSETIDDDDHHALNNNLKQVIKNSITKDEDHDDDAMSCSSVLSEDCLVIIHNRKRKESPVHQSPSNNHRYRYLGRASEDDEEGIVNQALKKTKHDEHQESRDNNCGDNPSIMNLICQREQDKLFWEACLGS</sequence>
<dbReference type="EMBL" id="BAABME010000854">
    <property type="protein sequence ID" value="GAA0145941.1"/>
    <property type="molecule type" value="Genomic_DNA"/>
</dbReference>
<evidence type="ECO:0000313" key="3">
    <source>
        <dbReference type="Proteomes" id="UP001454036"/>
    </source>
</evidence>
<keyword evidence="3" id="KW-1185">Reference proteome</keyword>
<dbReference type="PANTHER" id="PTHR35726:SF4">
    <property type="entry name" value="GLUTAMIC ACID-RICH PROTEIN-LIKE"/>
    <property type="match status" value="1"/>
</dbReference>
<organism evidence="2 3">
    <name type="scientific">Lithospermum erythrorhizon</name>
    <name type="common">Purple gromwell</name>
    <name type="synonym">Lithospermum officinale var. erythrorhizon</name>
    <dbReference type="NCBI Taxonomy" id="34254"/>
    <lineage>
        <taxon>Eukaryota</taxon>
        <taxon>Viridiplantae</taxon>
        <taxon>Streptophyta</taxon>
        <taxon>Embryophyta</taxon>
        <taxon>Tracheophyta</taxon>
        <taxon>Spermatophyta</taxon>
        <taxon>Magnoliopsida</taxon>
        <taxon>eudicotyledons</taxon>
        <taxon>Gunneridae</taxon>
        <taxon>Pentapetalae</taxon>
        <taxon>asterids</taxon>
        <taxon>lamiids</taxon>
        <taxon>Boraginales</taxon>
        <taxon>Boraginaceae</taxon>
        <taxon>Boraginoideae</taxon>
        <taxon>Lithospermeae</taxon>
        <taxon>Lithospermum</taxon>
    </lineage>
</organism>
<dbReference type="AlphaFoldDB" id="A0AAV3P5B0"/>